<name>A0ABP8H0X6_9BURK</name>
<dbReference type="EMBL" id="BAABFO010000009">
    <property type="protein sequence ID" value="GAA4332746.1"/>
    <property type="molecule type" value="Genomic_DNA"/>
</dbReference>
<dbReference type="Pfam" id="PF08808">
    <property type="entry name" value="RES"/>
    <property type="match status" value="1"/>
</dbReference>
<protein>
    <submittedName>
        <fullName evidence="2">RES family NAD+ phosphorylase</fullName>
    </submittedName>
</protein>
<proteinExistence type="predicted"/>
<reference evidence="3" key="1">
    <citation type="journal article" date="2019" name="Int. J. Syst. Evol. Microbiol.">
        <title>The Global Catalogue of Microorganisms (GCM) 10K type strain sequencing project: providing services to taxonomists for standard genome sequencing and annotation.</title>
        <authorList>
            <consortium name="The Broad Institute Genomics Platform"/>
            <consortium name="The Broad Institute Genome Sequencing Center for Infectious Disease"/>
            <person name="Wu L."/>
            <person name="Ma J."/>
        </authorList>
    </citation>
    <scope>NUCLEOTIDE SEQUENCE [LARGE SCALE GENOMIC DNA]</scope>
    <source>
        <strain evidence="3">JCM 17666</strain>
    </source>
</reference>
<feature type="domain" description="RES" evidence="1">
    <location>
        <begin position="2"/>
        <end position="128"/>
    </location>
</feature>
<dbReference type="SMART" id="SM00953">
    <property type="entry name" value="RES"/>
    <property type="match status" value="1"/>
</dbReference>
<dbReference type="Proteomes" id="UP001501671">
    <property type="component" value="Unassembled WGS sequence"/>
</dbReference>
<evidence type="ECO:0000313" key="3">
    <source>
        <dbReference type="Proteomes" id="UP001501671"/>
    </source>
</evidence>
<dbReference type="InterPro" id="IPR014914">
    <property type="entry name" value="RES_dom"/>
</dbReference>
<evidence type="ECO:0000313" key="2">
    <source>
        <dbReference type="EMBL" id="GAA4332746.1"/>
    </source>
</evidence>
<dbReference type="PROSITE" id="PS51257">
    <property type="entry name" value="PROKAR_LIPOPROTEIN"/>
    <property type="match status" value="1"/>
</dbReference>
<evidence type="ECO:0000259" key="1">
    <source>
        <dbReference type="SMART" id="SM00953"/>
    </source>
</evidence>
<sequence>MTGEGAKRTGGRWNRRGTPALYCAGSAALACLETVVHLGAEGLPLNRYLVRLEIPEAIWDKAIVHDQATLPVGWDALPAGKVSLDVGTAWAKSGSSAVLVVPSVIVPEEFNAIVNPLHPDAGSITAVKIRKWTYDGRLR</sequence>
<organism evidence="2 3">
    <name type="scientific">Pigmentiphaga soli</name>
    <dbReference type="NCBI Taxonomy" id="1007095"/>
    <lineage>
        <taxon>Bacteria</taxon>
        <taxon>Pseudomonadati</taxon>
        <taxon>Pseudomonadota</taxon>
        <taxon>Betaproteobacteria</taxon>
        <taxon>Burkholderiales</taxon>
        <taxon>Alcaligenaceae</taxon>
        <taxon>Pigmentiphaga</taxon>
    </lineage>
</organism>
<accession>A0ABP8H0X6</accession>
<comment type="caution">
    <text evidence="2">The sequence shown here is derived from an EMBL/GenBank/DDBJ whole genome shotgun (WGS) entry which is preliminary data.</text>
</comment>
<gene>
    <name evidence="2" type="ORF">GCM10023144_23140</name>
</gene>
<keyword evidence="3" id="KW-1185">Reference proteome</keyword>